<name>A0A411DI72_CHRID</name>
<sequence>MNNQLYLTVFWMLASCGMPVSSLYQDEVISVISAEKTEWAGGRSGVKGIMYTVKVKKNNSSIVTVKTLRAEGNTISFSQDNIGNTIMVRGNLQYKNEDETKMADQVPAGKPDENPVSLKINPKDNWIEYNVQGSQTLHRINISKFTAVNFSGEPAP</sequence>
<gene>
    <name evidence="1" type="ORF">EU348_02370</name>
</gene>
<dbReference type="AlphaFoldDB" id="A0A411DI72"/>
<reference evidence="1" key="1">
    <citation type="submission" date="2019-01" db="EMBL/GenBank/DDBJ databases">
        <title>Whole Genome Sequencing for Putative Detection of Antimicrobial Resistance and Potential Virulence Factors in Chryseobacterium indologenes isolated from Nile Tilapia in Tanzania.</title>
        <authorList>
            <person name="Mwega E."/>
            <person name="Mutoloki S."/>
            <person name="Mugimba K."/>
            <person name="Colquhoun D."/>
            <person name="Mdegela R."/>
            <person name="Evensen O."/>
            <person name="Wasteson Y."/>
        </authorList>
    </citation>
    <scope>NUCLEOTIDE SEQUENCE [LARGE SCALE GENOMIC DNA]</scope>
    <source>
        <strain evidence="1">StR 01</strain>
    </source>
</reference>
<dbReference type="EMBL" id="CP035532">
    <property type="protein sequence ID" value="QBA20066.1"/>
    <property type="molecule type" value="Genomic_DNA"/>
</dbReference>
<protein>
    <submittedName>
        <fullName evidence="1">Uncharacterized protein</fullName>
    </submittedName>
</protein>
<evidence type="ECO:0000313" key="1">
    <source>
        <dbReference type="EMBL" id="QBA20066.1"/>
    </source>
</evidence>
<accession>A0A411DI72</accession>
<organism evidence="1">
    <name type="scientific">Chryseobacterium indologenes</name>
    <name type="common">Flavobacterium indologenes</name>
    <dbReference type="NCBI Taxonomy" id="253"/>
    <lineage>
        <taxon>Bacteria</taxon>
        <taxon>Pseudomonadati</taxon>
        <taxon>Bacteroidota</taxon>
        <taxon>Flavobacteriia</taxon>
        <taxon>Flavobacteriales</taxon>
        <taxon>Weeksellaceae</taxon>
        <taxon>Chryseobacterium group</taxon>
        <taxon>Chryseobacterium</taxon>
    </lineage>
</organism>
<proteinExistence type="predicted"/>